<dbReference type="GO" id="GO:0003676">
    <property type="term" value="F:nucleic acid binding"/>
    <property type="evidence" value="ECO:0007669"/>
    <property type="project" value="InterPro"/>
</dbReference>
<dbReference type="Gene3D" id="3.40.50.150">
    <property type="entry name" value="Vaccinia Virus protein VP39"/>
    <property type="match status" value="1"/>
</dbReference>
<dbReference type="Proteomes" id="UP000286134">
    <property type="component" value="Unassembled WGS sequence"/>
</dbReference>
<dbReference type="CDD" id="cd02440">
    <property type="entry name" value="AdoMet_MTases"/>
    <property type="match status" value="1"/>
</dbReference>
<dbReference type="GO" id="GO:0032259">
    <property type="term" value="P:methylation"/>
    <property type="evidence" value="ECO:0007669"/>
    <property type="project" value="UniProtKB-KW"/>
</dbReference>
<dbReference type="SUPFAM" id="SSF53335">
    <property type="entry name" value="S-adenosyl-L-methionine-dependent methyltransferases"/>
    <property type="match status" value="1"/>
</dbReference>
<dbReference type="PANTHER" id="PTHR18895:SF74">
    <property type="entry name" value="MTRF1L RELEASE FACTOR GLUTAMINE METHYLTRANSFERASE"/>
    <property type="match status" value="1"/>
</dbReference>
<dbReference type="PANTHER" id="PTHR18895">
    <property type="entry name" value="HEMK METHYLTRANSFERASE"/>
    <property type="match status" value="1"/>
</dbReference>
<dbReference type="AlphaFoldDB" id="A0A420HWC4"/>
<dbReference type="InterPro" id="IPR002052">
    <property type="entry name" value="DNA_methylase_N6_adenine_CS"/>
</dbReference>
<keyword evidence="3" id="KW-1185">Reference proteome</keyword>
<dbReference type="Pfam" id="PF05175">
    <property type="entry name" value="MTS"/>
    <property type="match status" value="1"/>
</dbReference>
<dbReference type="InterPro" id="IPR029063">
    <property type="entry name" value="SAM-dependent_MTases_sf"/>
</dbReference>
<keyword evidence="2" id="KW-0808">Transferase</keyword>
<protein>
    <submittedName>
        <fullName evidence="2">Mitochondrial N-glutamine methyltransferase MTQ1</fullName>
    </submittedName>
</protein>
<sequence length="488" mass="55932">MPRINHRLIFKARRISPYLPFILQATRCLPSAINELRWLRSHAQNLKPNLCKLKARLFLYKLAKRRASGEPLQYIIGSQPFGNLIIKCRPGVLIPRPETEAYTIHLAKLILKNQLHPSITEVFSKKKFLPKEGGSQYPPKIRILDACTGTGAIALLLRSALIKKGTPTSDICVVGTDISQKAVNLARQNLHLNQKLGHLPEFACRHIWFEKRDIFEDYPRGWDIIVSNPPYISHSAYDYEITRSVRNFEPKIALVPLVPKVFFERGAHLEDIFYKRLIQIHEEAVSKVLLMEISDVAQAIRVVNLVDGFERVRMQNRIEFWRDFPDGRSEDGNLKMVNIGGTIVSIKGAGKIRSVVLIRKDAAIPKNGKDYKIKHVQLTNIIRTKIEQPKRQLYGPPELKATWKHLNCPSSTEGRATLAMGRGWGSQRKSLARIEADKISNREFEIKSQNEARAVIEEIERPIKSKRAAQRRGNHSLHSEPFLFRHFR</sequence>
<feature type="domain" description="Methyltransferase small" evidence="1">
    <location>
        <begin position="141"/>
        <end position="243"/>
    </location>
</feature>
<evidence type="ECO:0000259" key="1">
    <source>
        <dbReference type="Pfam" id="PF05175"/>
    </source>
</evidence>
<keyword evidence="2" id="KW-0489">Methyltransferase</keyword>
<reference evidence="2 3" key="1">
    <citation type="journal article" date="2018" name="BMC Genomics">
        <title>Comparative genome analyses reveal sequence features reflecting distinct modes of host-adaptation between dicot and monocot powdery mildew.</title>
        <authorList>
            <person name="Wu Y."/>
            <person name="Ma X."/>
            <person name="Pan Z."/>
            <person name="Kale S.D."/>
            <person name="Song Y."/>
            <person name="King H."/>
            <person name="Zhang Q."/>
            <person name="Presley C."/>
            <person name="Deng X."/>
            <person name="Wei C.I."/>
            <person name="Xiao S."/>
        </authorList>
    </citation>
    <scope>NUCLEOTIDE SEQUENCE [LARGE SCALE GENOMIC DNA]</scope>
    <source>
        <strain evidence="2">UMSG2</strain>
    </source>
</reference>
<gene>
    <name evidence="2" type="ORF">OnM2_039072</name>
</gene>
<name>A0A420HWC4_9PEZI</name>
<dbReference type="OrthoDB" id="269872at2759"/>
<comment type="caution">
    <text evidence="2">The sequence shown here is derived from an EMBL/GenBank/DDBJ whole genome shotgun (WGS) entry which is preliminary data.</text>
</comment>
<dbReference type="PROSITE" id="PS00092">
    <property type="entry name" value="N6_MTASE"/>
    <property type="match status" value="1"/>
</dbReference>
<dbReference type="EMBL" id="MCFK01003954">
    <property type="protein sequence ID" value="RKF61717.1"/>
    <property type="molecule type" value="Genomic_DNA"/>
</dbReference>
<evidence type="ECO:0000313" key="3">
    <source>
        <dbReference type="Proteomes" id="UP000286134"/>
    </source>
</evidence>
<dbReference type="InterPro" id="IPR007848">
    <property type="entry name" value="Small_mtfrase_dom"/>
</dbReference>
<dbReference type="GO" id="GO:0008757">
    <property type="term" value="F:S-adenosylmethionine-dependent methyltransferase activity"/>
    <property type="evidence" value="ECO:0007669"/>
    <property type="project" value="UniProtKB-ARBA"/>
</dbReference>
<dbReference type="STRING" id="212602.A0A420HWC4"/>
<dbReference type="InterPro" id="IPR050320">
    <property type="entry name" value="N5-glutamine_MTase"/>
</dbReference>
<evidence type="ECO:0000313" key="2">
    <source>
        <dbReference type="EMBL" id="RKF61717.1"/>
    </source>
</evidence>
<dbReference type="GO" id="GO:0005739">
    <property type="term" value="C:mitochondrion"/>
    <property type="evidence" value="ECO:0007669"/>
    <property type="project" value="TreeGrafter"/>
</dbReference>
<organism evidence="2 3">
    <name type="scientific">Erysiphe neolycopersici</name>
    <dbReference type="NCBI Taxonomy" id="212602"/>
    <lineage>
        <taxon>Eukaryota</taxon>
        <taxon>Fungi</taxon>
        <taxon>Dikarya</taxon>
        <taxon>Ascomycota</taxon>
        <taxon>Pezizomycotina</taxon>
        <taxon>Leotiomycetes</taxon>
        <taxon>Erysiphales</taxon>
        <taxon>Erysiphaceae</taxon>
        <taxon>Erysiphe</taxon>
    </lineage>
</organism>
<dbReference type="Gene3D" id="1.10.8.10">
    <property type="entry name" value="DNA helicase RuvA subunit, C-terminal domain"/>
    <property type="match status" value="1"/>
</dbReference>
<accession>A0A420HWC4</accession>
<proteinExistence type="predicted"/>